<gene>
    <name evidence="2" type="ORF">Fokcrypt_00014</name>
</gene>
<name>A0ABZ0UN32_9RICK</name>
<reference evidence="2" key="1">
    <citation type="submission" date="2022-10" db="EMBL/GenBank/DDBJ databases">
        <title>Host association and intracellularity evolved multiple times independently in the Rickettsiales.</title>
        <authorList>
            <person name="Castelli M."/>
            <person name="Nardi T."/>
            <person name="Gammuto L."/>
            <person name="Bellinzona G."/>
            <person name="Sabaneyeva E."/>
            <person name="Potekhin A."/>
            <person name="Serra V."/>
            <person name="Petroni G."/>
            <person name="Sassera D."/>
        </authorList>
    </citation>
    <scope>NUCLEOTIDE SEQUENCE [LARGE SCALE GENOMIC DNA]</scope>
    <source>
        <strain evidence="2">US_Bl 11III1</strain>
    </source>
</reference>
<dbReference type="Pfam" id="PF04055">
    <property type="entry name" value="Radical_SAM"/>
    <property type="match status" value="1"/>
</dbReference>
<evidence type="ECO:0000313" key="2">
    <source>
        <dbReference type="EMBL" id="WPX97511.1"/>
    </source>
</evidence>
<dbReference type="SMART" id="SM00729">
    <property type="entry name" value="Elp3"/>
    <property type="match status" value="1"/>
</dbReference>
<dbReference type="SUPFAM" id="SSF102114">
    <property type="entry name" value="Radical SAM enzymes"/>
    <property type="match status" value="1"/>
</dbReference>
<evidence type="ECO:0000259" key="1">
    <source>
        <dbReference type="PROSITE" id="PS51918"/>
    </source>
</evidence>
<accession>A0ABZ0UN32</accession>
<keyword evidence="3" id="KW-1185">Reference proteome</keyword>
<feature type="domain" description="Radical SAM core" evidence="1">
    <location>
        <begin position="1"/>
        <end position="202"/>
    </location>
</feature>
<dbReference type="Gene3D" id="3.30.750.200">
    <property type="match status" value="1"/>
</dbReference>
<dbReference type="InterPro" id="IPR034505">
    <property type="entry name" value="Coproporphyrinogen-III_oxidase"/>
</dbReference>
<proteinExistence type="predicted"/>
<evidence type="ECO:0000313" key="3">
    <source>
        <dbReference type="Proteomes" id="UP001325140"/>
    </source>
</evidence>
<protein>
    <submittedName>
        <fullName evidence="2">Oxygen-independent coproporphyrinogen-III oxidase 1</fullName>
    </submittedName>
</protein>
<organism evidence="2 3">
    <name type="scientific">Candidatus Fokinia crypta</name>
    <dbReference type="NCBI Taxonomy" id="1920990"/>
    <lineage>
        <taxon>Bacteria</taxon>
        <taxon>Pseudomonadati</taxon>
        <taxon>Pseudomonadota</taxon>
        <taxon>Alphaproteobacteria</taxon>
        <taxon>Rickettsiales</taxon>
        <taxon>Candidatus Midichloriaceae</taxon>
        <taxon>Candidatus Fokinia</taxon>
    </lineage>
</organism>
<dbReference type="PANTHER" id="PTHR13932">
    <property type="entry name" value="COPROPORPHYRINIGEN III OXIDASE"/>
    <property type="match status" value="1"/>
</dbReference>
<sequence>MDFREWGDAYIKRLSFYKPLLQKNGVSTLFIGGGTPSLVPVSEIDCIVRFVSDFQKVPFEVTIEMNPRDITRQKLIELKNCGINRVSVGIQSVQPERLKFLGRDHSAEDAIRSMEEVSSIFSNYSFDLISGTYGQTTEGWRWELDTVMKYKPSHLSVYHLTIEPKTKFNSLKNRGLLREIDDEMALQLYEVTNELLESYGLRRYEISNYARKGYESVHNLSYWKYEEYIGIGPGAHGRIRAQSYQLLADSFEPFSCHSVALVDDYYYEQWFSKVKQNADCINTVEFLDEKAVFMEKLLTGLRLESGVKIDDIMMQNLKFSTVQSLCNDNMLWYDKETCFMGVPLDKFRLLNHIISSLIQ</sequence>
<dbReference type="PANTHER" id="PTHR13932:SF5">
    <property type="entry name" value="RADICAL S-ADENOSYL METHIONINE DOMAIN-CONTAINING PROTEIN 1, MITOCHONDRIAL"/>
    <property type="match status" value="1"/>
</dbReference>
<dbReference type="Proteomes" id="UP001325140">
    <property type="component" value="Chromosome"/>
</dbReference>
<dbReference type="InterPro" id="IPR006638">
    <property type="entry name" value="Elp3/MiaA/NifB-like_rSAM"/>
</dbReference>
<dbReference type="InterPro" id="IPR058240">
    <property type="entry name" value="rSAM_sf"/>
</dbReference>
<dbReference type="InterPro" id="IPR007197">
    <property type="entry name" value="rSAM"/>
</dbReference>
<dbReference type="CDD" id="cd01335">
    <property type="entry name" value="Radical_SAM"/>
    <property type="match status" value="1"/>
</dbReference>
<dbReference type="EMBL" id="CP110343">
    <property type="protein sequence ID" value="WPX97511.1"/>
    <property type="molecule type" value="Genomic_DNA"/>
</dbReference>
<dbReference type="PROSITE" id="PS51918">
    <property type="entry name" value="RADICAL_SAM"/>
    <property type="match status" value="1"/>
</dbReference>